<evidence type="ECO:0000313" key="1">
    <source>
        <dbReference type="EMBL" id="GAA4132733.1"/>
    </source>
</evidence>
<sequence length="130" mass="15510">MYALADEAIYNKSFQSNHQVQYPEGFNPKYKALLNKILSYWKIDRLSDDLEDLNAQAIWIKDIQQYEPETLLKAIRAGKMLIIDQPHKKKHFKPWQALWQQKEVIVSIDLFSFGILLHRNGQRKEHFLLR</sequence>
<reference evidence="2" key="1">
    <citation type="journal article" date="2019" name="Int. J. Syst. Evol. Microbiol.">
        <title>The Global Catalogue of Microorganisms (GCM) 10K type strain sequencing project: providing services to taxonomists for standard genome sequencing and annotation.</title>
        <authorList>
            <consortium name="The Broad Institute Genomics Platform"/>
            <consortium name="The Broad Institute Genome Sequencing Center for Infectious Disease"/>
            <person name="Wu L."/>
            <person name="Ma J."/>
        </authorList>
    </citation>
    <scope>NUCLEOTIDE SEQUENCE [LARGE SCALE GENOMIC DNA]</scope>
    <source>
        <strain evidence="2">JCM 16704</strain>
    </source>
</reference>
<accession>A0ABP7Y9A2</accession>
<dbReference type="EMBL" id="BAAAZI010000004">
    <property type="protein sequence ID" value="GAA4132733.1"/>
    <property type="molecule type" value="Genomic_DNA"/>
</dbReference>
<protein>
    <recommendedName>
        <fullName evidence="3">WbqC-like protein</fullName>
    </recommendedName>
</protein>
<organism evidence="1 2">
    <name type="scientific">Sphingobacterium kyonggiense</name>
    <dbReference type="NCBI Taxonomy" id="714075"/>
    <lineage>
        <taxon>Bacteria</taxon>
        <taxon>Pseudomonadati</taxon>
        <taxon>Bacteroidota</taxon>
        <taxon>Sphingobacteriia</taxon>
        <taxon>Sphingobacteriales</taxon>
        <taxon>Sphingobacteriaceae</taxon>
        <taxon>Sphingobacterium</taxon>
    </lineage>
</organism>
<name>A0ABP7Y9A2_9SPHI</name>
<keyword evidence="2" id="KW-1185">Reference proteome</keyword>
<proteinExistence type="predicted"/>
<comment type="caution">
    <text evidence="1">The sequence shown here is derived from an EMBL/GenBank/DDBJ whole genome shotgun (WGS) entry which is preliminary data.</text>
</comment>
<gene>
    <name evidence="1" type="ORF">GCM10022216_04130</name>
</gene>
<dbReference type="Proteomes" id="UP001500101">
    <property type="component" value="Unassembled WGS sequence"/>
</dbReference>
<evidence type="ECO:0008006" key="3">
    <source>
        <dbReference type="Google" id="ProtNLM"/>
    </source>
</evidence>
<evidence type="ECO:0000313" key="2">
    <source>
        <dbReference type="Proteomes" id="UP001500101"/>
    </source>
</evidence>